<dbReference type="EMBL" id="CP106735">
    <property type="protein sequence ID" value="UXX78457.1"/>
    <property type="molecule type" value="Genomic_DNA"/>
</dbReference>
<evidence type="ECO:0000313" key="4">
    <source>
        <dbReference type="EMBL" id="UXX78457.1"/>
    </source>
</evidence>
<dbReference type="Proteomes" id="UP001062165">
    <property type="component" value="Chromosome"/>
</dbReference>
<organism evidence="4 5">
    <name type="scientific">Reichenbachiella carrageenanivorans</name>
    <dbReference type="NCBI Taxonomy" id="2979869"/>
    <lineage>
        <taxon>Bacteria</taxon>
        <taxon>Pseudomonadati</taxon>
        <taxon>Bacteroidota</taxon>
        <taxon>Cytophagia</taxon>
        <taxon>Cytophagales</taxon>
        <taxon>Reichenbachiellaceae</taxon>
        <taxon>Reichenbachiella</taxon>
    </lineage>
</organism>
<feature type="region of interest" description="Disordered" evidence="1">
    <location>
        <begin position="185"/>
        <end position="208"/>
    </location>
</feature>
<gene>
    <name evidence="4" type="ORF">N7E81_13935</name>
</gene>
<evidence type="ECO:0000256" key="1">
    <source>
        <dbReference type="SAM" id="MobiDB-lite"/>
    </source>
</evidence>
<protein>
    <submittedName>
        <fullName evidence="4">DUF1080 domain-containing protein</fullName>
    </submittedName>
</protein>
<evidence type="ECO:0000259" key="3">
    <source>
        <dbReference type="Pfam" id="PF06439"/>
    </source>
</evidence>
<feature type="chain" id="PRO_5047430056" evidence="2">
    <location>
        <begin position="21"/>
        <end position="286"/>
    </location>
</feature>
<feature type="domain" description="3-keto-alpha-glucoside-1,2-lyase/3-keto-2-hydroxy-glucal hydratase" evidence="3">
    <location>
        <begin position="35"/>
        <end position="271"/>
    </location>
</feature>
<dbReference type="InterPro" id="IPR010496">
    <property type="entry name" value="AL/BT2_dom"/>
</dbReference>
<name>A0ABY6CX17_9BACT</name>
<feature type="signal peptide" evidence="2">
    <location>
        <begin position="1"/>
        <end position="20"/>
    </location>
</feature>
<sequence>MKKLISLFAFILLVVVTANSQNVSYKATEKVVSDDWENLLDKKLSKWEVWTGVPDPSVMGLPDGYEVPEDGKPVEPIGLGDPMGIYKVTKENGELVLNISGQVYAGLTSKKEYKNYHMTLLFKWGEQKYAPRLEQKRDNGLLYHCYGEHGAFWNVWMRSLETQIQEGDFGDLFILAGTQAKVKTDATEHWDPSSSNISKRGKRSVDAESPNGAWTRVDLYVIGDRAVHVTNGVVVLALTDAKKHDGQPLKKGRLQIQSEGAEAYAKDIQIRPIADFPEDIAQAAGF</sequence>
<dbReference type="RefSeq" id="WP_263050202.1">
    <property type="nucleotide sequence ID" value="NZ_CP106735.1"/>
</dbReference>
<accession>A0ABY6CX17</accession>
<dbReference type="Gene3D" id="2.60.120.560">
    <property type="entry name" value="Exo-inulinase, domain 1"/>
    <property type="match status" value="1"/>
</dbReference>
<proteinExistence type="predicted"/>
<keyword evidence="5" id="KW-1185">Reference proteome</keyword>
<dbReference type="Pfam" id="PF06439">
    <property type="entry name" value="3keto-disac_hyd"/>
    <property type="match status" value="1"/>
</dbReference>
<evidence type="ECO:0000313" key="5">
    <source>
        <dbReference type="Proteomes" id="UP001062165"/>
    </source>
</evidence>
<reference evidence="4" key="1">
    <citation type="submission" date="2022-10" db="EMBL/GenBank/DDBJ databases">
        <title>Comparative genomics and taxonomic characterization of three novel marine species of genus Reichenbachiella exhibiting antioxidant and polysaccharide degradation activities.</title>
        <authorList>
            <person name="Muhammad N."/>
            <person name="Lee Y.-J."/>
            <person name="Ko J."/>
            <person name="Kim S.-G."/>
        </authorList>
    </citation>
    <scope>NUCLEOTIDE SEQUENCE</scope>
    <source>
        <strain evidence="4">Wsw4-B4</strain>
    </source>
</reference>
<evidence type="ECO:0000256" key="2">
    <source>
        <dbReference type="SAM" id="SignalP"/>
    </source>
</evidence>
<keyword evidence="2" id="KW-0732">Signal</keyword>